<comment type="caution">
    <text evidence="1">The sequence shown here is derived from an EMBL/GenBank/DDBJ whole genome shotgun (WGS) entry which is preliminary data.</text>
</comment>
<name>A0ACB5U0Q1_AMBMO</name>
<dbReference type="EMBL" id="BSXS01010984">
    <property type="protein sequence ID" value="GME99418.1"/>
    <property type="molecule type" value="Genomic_DNA"/>
</dbReference>
<organism evidence="1 2">
    <name type="scientific">Ambrosiozyma monospora</name>
    <name type="common">Yeast</name>
    <name type="synonym">Endomycopsis monosporus</name>
    <dbReference type="NCBI Taxonomy" id="43982"/>
    <lineage>
        <taxon>Eukaryota</taxon>
        <taxon>Fungi</taxon>
        <taxon>Dikarya</taxon>
        <taxon>Ascomycota</taxon>
        <taxon>Saccharomycotina</taxon>
        <taxon>Pichiomycetes</taxon>
        <taxon>Pichiales</taxon>
        <taxon>Pichiaceae</taxon>
        <taxon>Ambrosiozyma</taxon>
    </lineage>
</organism>
<keyword evidence="2" id="KW-1185">Reference proteome</keyword>
<accession>A0ACB5U0Q1</accession>
<protein>
    <submittedName>
        <fullName evidence="1">Unnamed protein product</fullName>
    </submittedName>
</protein>
<gene>
    <name evidence="1" type="ORF">Amon02_001071300</name>
</gene>
<evidence type="ECO:0000313" key="1">
    <source>
        <dbReference type="EMBL" id="GME99418.1"/>
    </source>
</evidence>
<proteinExistence type="predicted"/>
<evidence type="ECO:0000313" key="2">
    <source>
        <dbReference type="Proteomes" id="UP001165064"/>
    </source>
</evidence>
<dbReference type="Proteomes" id="UP001165064">
    <property type="component" value="Unassembled WGS sequence"/>
</dbReference>
<reference evidence="1" key="1">
    <citation type="submission" date="2023-04" db="EMBL/GenBank/DDBJ databases">
        <title>Ambrosiozyma monospora NBRC 10751.</title>
        <authorList>
            <person name="Ichikawa N."/>
            <person name="Sato H."/>
            <person name="Tonouchi N."/>
        </authorList>
    </citation>
    <scope>NUCLEOTIDE SEQUENCE</scope>
    <source>
        <strain evidence="1">NBRC 10751</strain>
    </source>
</reference>
<sequence>MDSNLIPVPSVPGIASPLGPPTGIMKPANQFALHNPYQQQQQQSQQQSQPLQQQPTMPRHSHSRTLSKLNPPLQNMMPPSADNSSPIIGRSRKNTAGPPRTQRGGSMHGGSFSAAGLPGLPPTHHHFTPAPVVINPELLVTRQWPLFSFSATGSCSSLIPSSDGYGHHSNNIKVTEINNVLSEQDALIKSFPGPLQKNKSKAKDIEKWIDERLRSIGSDGEVFVTGEQLLWGVLKVMLDKIHKKDDFTKNEEYIKQVVKVLNPTLVIKDIGSTVDVVTC</sequence>